<dbReference type="GeneID" id="79317365"/>
<dbReference type="PANTHER" id="PTHR43685">
    <property type="entry name" value="GLYCOSYLTRANSFERASE"/>
    <property type="match status" value="1"/>
</dbReference>
<dbReference type="EMBL" id="JBHTBF010000003">
    <property type="protein sequence ID" value="MFC7318455.1"/>
    <property type="molecule type" value="Genomic_DNA"/>
</dbReference>
<evidence type="ECO:0000313" key="3">
    <source>
        <dbReference type="Proteomes" id="UP001596547"/>
    </source>
</evidence>
<dbReference type="RefSeq" id="WP_276306702.1">
    <property type="nucleotide sequence ID" value="NZ_CP119993.1"/>
</dbReference>
<dbReference type="AlphaFoldDB" id="A0ABD6AE29"/>
<organism evidence="2 3">
    <name type="scientific">Halomarina halobia</name>
    <dbReference type="NCBI Taxonomy" id="3033386"/>
    <lineage>
        <taxon>Archaea</taxon>
        <taxon>Methanobacteriati</taxon>
        <taxon>Methanobacteriota</taxon>
        <taxon>Stenosarchaea group</taxon>
        <taxon>Halobacteria</taxon>
        <taxon>Halobacteriales</taxon>
        <taxon>Natronomonadaceae</taxon>
        <taxon>Halomarina</taxon>
    </lineage>
</organism>
<proteinExistence type="predicted"/>
<dbReference type="Proteomes" id="UP001596547">
    <property type="component" value="Unassembled WGS sequence"/>
</dbReference>
<dbReference type="InterPro" id="IPR050834">
    <property type="entry name" value="Glycosyltransf_2"/>
</dbReference>
<reference evidence="2 3" key="1">
    <citation type="journal article" date="2019" name="Int. J. Syst. Evol. Microbiol.">
        <title>The Global Catalogue of Microorganisms (GCM) 10K type strain sequencing project: providing services to taxonomists for standard genome sequencing and annotation.</title>
        <authorList>
            <consortium name="The Broad Institute Genomics Platform"/>
            <consortium name="The Broad Institute Genome Sequencing Center for Infectious Disease"/>
            <person name="Wu L."/>
            <person name="Ma J."/>
        </authorList>
    </citation>
    <scope>NUCLEOTIDE SEQUENCE [LARGE SCALE GENOMIC DNA]</scope>
    <source>
        <strain evidence="2 3">PSR21</strain>
    </source>
</reference>
<name>A0ABD6AE29_9EURY</name>
<feature type="domain" description="Glycosyltransferase 2-like" evidence="1">
    <location>
        <begin position="8"/>
        <end position="130"/>
    </location>
</feature>
<sequence length="301" mass="33680">MAERPAVSVVVPTYYRNERLRAAIDSALAQRPSVELIVVDGSGEAHARPVVEAYDGVEIDYVAQERDEGPHAARSIGARRASGAYVQFLDDDDRLLPGKFDAQRPLLADERVGVVYSGLRDEEWGVVDPIPDVRGDVLEHALRLRTFPCIPSTMLVERAVIDDLLPFEHRHGADDSGMKIELARRTRFDYVDRPLVERGKPDATLSSSWAHVEGRRSLLRRYADLYDRYPDDVRRTAVRGTHYRAGNKYLEESAWSPSAPVEFARAAYHTPEERSRYAATAVASVFGRPGLETVDRLGIAP</sequence>
<dbReference type="Gene3D" id="3.90.550.10">
    <property type="entry name" value="Spore Coat Polysaccharide Biosynthesis Protein SpsA, Chain A"/>
    <property type="match status" value="1"/>
</dbReference>
<accession>A0ABD6AE29</accession>
<dbReference type="SUPFAM" id="SSF53448">
    <property type="entry name" value="Nucleotide-diphospho-sugar transferases"/>
    <property type="match status" value="1"/>
</dbReference>
<gene>
    <name evidence="2" type="ORF">ACFQPE_16875</name>
</gene>
<dbReference type="CDD" id="cd00761">
    <property type="entry name" value="Glyco_tranf_GTA_type"/>
    <property type="match status" value="1"/>
</dbReference>
<dbReference type="PANTHER" id="PTHR43685:SF2">
    <property type="entry name" value="GLYCOSYLTRANSFERASE 2-LIKE DOMAIN-CONTAINING PROTEIN"/>
    <property type="match status" value="1"/>
</dbReference>
<evidence type="ECO:0000259" key="1">
    <source>
        <dbReference type="Pfam" id="PF00535"/>
    </source>
</evidence>
<comment type="caution">
    <text evidence="2">The sequence shown here is derived from an EMBL/GenBank/DDBJ whole genome shotgun (WGS) entry which is preliminary data.</text>
</comment>
<keyword evidence="3" id="KW-1185">Reference proteome</keyword>
<protein>
    <submittedName>
        <fullName evidence="2">Glycosyltransferase family 2 protein</fullName>
    </submittedName>
</protein>
<evidence type="ECO:0000313" key="2">
    <source>
        <dbReference type="EMBL" id="MFC7318455.1"/>
    </source>
</evidence>
<dbReference type="Pfam" id="PF00535">
    <property type="entry name" value="Glycos_transf_2"/>
    <property type="match status" value="1"/>
</dbReference>
<dbReference type="InterPro" id="IPR029044">
    <property type="entry name" value="Nucleotide-diphossugar_trans"/>
</dbReference>
<dbReference type="InterPro" id="IPR001173">
    <property type="entry name" value="Glyco_trans_2-like"/>
</dbReference>